<name>A0AAD0P8U2_MYCLR</name>
<dbReference type="Proteomes" id="UP000249682">
    <property type="component" value="Chromosome"/>
</dbReference>
<gene>
    <name evidence="1" type="ORF">DIJ64_08330</name>
</gene>
<dbReference type="EMBL" id="CP029543">
    <property type="protein sequence ID" value="AWV48068.1"/>
    <property type="molecule type" value="Genomic_DNA"/>
</dbReference>
<evidence type="ECO:0000313" key="2">
    <source>
        <dbReference type="Proteomes" id="UP000249682"/>
    </source>
</evidence>
<proteinExistence type="predicted"/>
<protein>
    <submittedName>
        <fullName evidence="1">Uncharacterized protein</fullName>
    </submittedName>
</protein>
<evidence type="ECO:0000313" key="1">
    <source>
        <dbReference type="EMBL" id="AWV48068.1"/>
    </source>
</evidence>
<reference evidence="1 2" key="1">
    <citation type="submission" date="2018-05" db="EMBL/GenBank/DDBJ databases">
        <title>Evolution of small genomes with special reference to Mycobacterium leprae.</title>
        <authorList>
            <person name="Mohanty P.S."/>
            <person name="Bansal A.K."/>
            <person name="Gupta U.D."/>
            <person name="Naaz F."/>
            <person name="Dwivedi V.D."/>
            <person name="Singh H."/>
            <person name="Gupta G."/>
            <person name="Sharma S."/>
            <person name="Arora M."/>
        </authorList>
    </citation>
    <scope>NUCLEOTIDE SEQUENCE [LARGE SCALE GENOMIC DNA]</scope>
    <source>
        <strain evidence="1 2">MRHRU-235-G</strain>
    </source>
</reference>
<sequence length="140" mass="15258">MSTVTTVQACRVAFAVQGFAELKRPDQSPYAFEAVDLVDPGAAVGFGVAGGGCTIRACFWPTWAVQPRCFGPRRVGVQRNRLVLLLVEYWAHEAGLMAVDDWPLLCWADVSAPAWPLGQVISSRPIRSRLTTLWAAIGEL</sequence>
<organism evidence="1 2">
    <name type="scientific">Mycobacterium leprae</name>
    <dbReference type="NCBI Taxonomy" id="1769"/>
    <lineage>
        <taxon>Bacteria</taxon>
        <taxon>Bacillati</taxon>
        <taxon>Actinomycetota</taxon>
        <taxon>Actinomycetes</taxon>
        <taxon>Mycobacteriales</taxon>
        <taxon>Mycobacteriaceae</taxon>
        <taxon>Mycobacterium</taxon>
    </lineage>
</organism>
<accession>A0AAD0P8U2</accession>
<dbReference type="AlphaFoldDB" id="A0AAD0P8U2"/>